<comment type="similarity">
    <text evidence="1 4">Belongs to the carbohydrate kinase PfkB family.</text>
</comment>
<keyword evidence="2 4" id="KW-0808">Transferase</keyword>
<dbReference type="SUPFAM" id="SSF53613">
    <property type="entry name" value="Ribokinase-like"/>
    <property type="match status" value="1"/>
</dbReference>
<dbReference type="PRINTS" id="PR00990">
    <property type="entry name" value="RIBOKINASE"/>
</dbReference>
<dbReference type="AlphaFoldDB" id="A0A7T4R2U1"/>
<dbReference type="InterPro" id="IPR052700">
    <property type="entry name" value="Carb_kinase_PfkB-like"/>
</dbReference>
<protein>
    <submittedName>
        <fullName evidence="6">Adenosine kinase</fullName>
    </submittedName>
</protein>
<dbReference type="PANTHER" id="PTHR43320">
    <property type="entry name" value="SUGAR KINASE"/>
    <property type="match status" value="1"/>
</dbReference>
<evidence type="ECO:0000256" key="2">
    <source>
        <dbReference type="ARBA" id="ARBA00022679"/>
    </source>
</evidence>
<keyword evidence="7" id="KW-1185">Reference proteome</keyword>
<sequence length="338" mass="35599">MSKAKKYHVYGIGAALVDTEIQVNDDELAAMEVDKGLMTLVDEARQQQLLDQLEGHLVHSSQASGGSACNSVVAAAYFGANSYFSGKVADDEFGRIFLNDIRAAGVASDFDSPRDAGVTGKCLVLISPDAERSMNTHLGISAELSHKELDEDALADSAFFYIEGYLVTSDSGRAAAIRGREVAEANKVKTALSFSDPGIVAHFRDGLAEMLGGGVDILFCNEDEALSWAGCDDIEEAMDSLMEVARTFAVTLGAKGSLVFDGETVHRIDAHPVKAVDTNGAGDMFAGAFLYALSQGHDYRQAGELASHAAGVVVSQYGPRLPGPMHSDIKAAVLGSAA</sequence>
<dbReference type="InterPro" id="IPR002173">
    <property type="entry name" value="Carboh/pur_kinase_PfkB_CS"/>
</dbReference>
<organism evidence="6 7">
    <name type="scientific">Spongiibacter nanhainus</name>
    <dbReference type="NCBI Taxonomy" id="2794344"/>
    <lineage>
        <taxon>Bacteria</taxon>
        <taxon>Pseudomonadati</taxon>
        <taxon>Pseudomonadota</taxon>
        <taxon>Gammaproteobacteria</taxon>
        <taxon>Cellvibrionales</taxon>
        <taxon>Spongiibacteraceae</taxon>
        <taxon>Spongiibacter</taxon>
    </lineage>
</organism>
<dbReference type="RefSeq" id="WP_198570904.1">
    <property type="nucleotide sequence ID" value="NZ_CP066167.1"/>
</dbReference>
<dbReference type="EMBL" id="CP066167">
    <property type="protein sequence ID" value="QQD19420.1"/>
    <property type="molecule type" value="Genomic_DNA"/>
</dbReference>
<dbReference type="Pfam" id="PF00294">
    <property type="entry name" value="PfkB"/>
    <property type="match status" value="1"/>
</dbReference>
<dbReference type="Gene3D" id="3.40.1190.20">
    <property type="match status" value="1"/>
</dbReference>
<evidence type="ECO:0000313" key="7">
    <source>
        <dbReference type="Proteomes" id="UP000596063"/>
    </source>
</evidence>
<dbReference type="Proteomes" id="UP000596063">
    <property type="component" value="Chromosome"/>
</dbReference>
<accession>A0A7T4R2U1</accession>
<dbReference type="Gene3D" id="3.30.1110.10">
    <property type="match status" value="1"/>
</dbReference>
<feature type="domain" description="Carbohydrate kinase PfkB" evidence="5">
    <location>
        <begin position="56"/>
        <end position="321"/>
    </location>
</feature>
<dbReference type="PROSITE" id="PS00584">
    <property type="entry name" value="PFKB_KINASES_2"/>
    <property type="match status" value="1"/>
</dbReference>
<dbReference type="InterPro" id="IPR002139">
    <property type="entry name" value="Ribo/fructo_kinase"/>
</dbReference>
<dbReference type="InterPro" id="IPR011611">
    <property type="entry name" value="PfkB_dom"/>
</dbReference>
<evidence type="ECO:0000256" key="3">
    <source>
        <dbReference type="ARBA" id="ARBA00022777"/>
    </source>
</evidence>
<evidence type="ECO:0000313" key="6">
    <source>
        <dbReference type="EMBL" id="QQD19420.1"/>
    </source>
</evidence>
<evidence type="ECO:0000256" key="4">
    <source>
        <dbReference type="RuleBase" id="RU003704"/>
    </source>
</evidence>
<keyword evidence="3 4" id="KW-0418">Kinase</keyword>
<dbReference type="KEGG" id="snan:I6N98_06105"/>
<evidence type="ECO:0000256" key="1">
    <source>
        <dbReference type="ARBA" id="ARBA00010688"/>
    </source>
</evidence>
<evidence type="ECO:0000259" key="5">
    <source>
        <dbReference type="Pfam" id="PF00294"/>
    </source>
</evidence>
<dbReference type="CDD" id="cd01168">
    <property type="entry name" value="adenosine_kinase"/>
    <property type="match status" value="1"/>
</dbReference>
<proteinExistence type="inferred from homology"/>
<dbReference type="PANTHER" id="PTHR43320:SF3">
    <property type="entry name" value="CARBOHYDRATE KINASE PFKB DOMAIN-CONTAINING PROTEIN"/>
    <property type="match status" value="1"/>
</dbReference>
<name>A0A7T4R2U1_9GAMM</name>
<dbReference type="GO" id="GO:0016301">
    <property type="term" value="F:kinase activity"/>
    <property type="evidence" value="ECO:0007669"/>
    <property type="project" value="UniProtKB-KW"/>
</dbReference>
<reference evidence="6 7" key="1">
    <citation type="submission" date="2020-12" db="EMBL/GenBank/DDBJ databases">
        <authorList>
            <person name="Shan Y."/>
        </authorList>
    </citation>
    <scope>NUCLEOTIDE SEQUENCE [LARGE SCALE GENOMIC DNA]</scope>
    <source>
        <strain evidence="7">csc3.9</strain>
    </source>
</reference>
<dbReference type="InterPro" id="IPR029056">
    <property type="entry name" value="Ribokinase-like"/>
</dbReference>
<gene>
    <name evidence="6" type="ORF">I6N98_06105</name>
</gene>